<dbReference type="VEuPathDB" id="FungiDB:PC9H_009143"/>
<reference evidence="2" key="1">
    <citation type="submission" date="2019-07" db="EMBL/GenBank/DDBJ databases">
        <authorList>
            <person name="Palmer J.M."/>
        </authorList>
    </citation>
    <scope>NUCLEOTIDE SEQUENCE</scope>
    <source>
        <strain evidence="2">PC9</strain>
    </source>
</reference>
<sequence>MYSLGPPPCHFQRRVKGITASYTPDATSQNQNVTHASDHDIDLTEWDVVSDEEDLAVQYPVTHLQDTNRYAPVKLSIHLYYRGKFVALVAGTCTADTLSTSILAFITSDQKLDFDMNLDELDLCMFHRFRASRQRRHGHARSSTFGDIFADGQTA</sequence>
<gene>
    <name evidence="3" type="ORF">PC9H_009143</name>
    <name evidence="2" type="ORF">PC9H_010260</name>
    <name evidence="1" type="ORF">PC9H_011230</name>
</gene>
<dbReference type="Proteomes" id="UP000623687">
    <property type="component" value="Unassembled WGS sequence"/>
</dbReference>
<dbReference type="EMBL" id="JACETU010000007">
    <property type="protein sequence ID" value="KAF7424949.1"/>
    <property type="molecule type" value="Genomic_DNA"/>
</dbReference>
<protein>
    <submittedName>
        <fullName evidence="2">Uncharacterized protein</fullName>
    </submittedName>
</protein>
<dbReference type="VEuPathDB" id="FungiDB:PC9H_010260"/>
<proteinExistence type="predicted"/>
<keyword evidence="4" id="KW-1185">Reference proteome</keyword>
<dbReference type="EMBL" id="JACETU010000008">
    <property type="protein sequence ID" value="KAF7423066.1"/>
    <property type="molecule type" value="Genomic_DNA"/>
</dbReference>
<organism evidence="2 4">
    <name type="scientific">Pleurotus ostreatus</name>
    <name type="common">Oyster mushroom</name>
    <name type="synonym">White-rot fungus</name>
    <dbReference type="NCBI Taxonomy" id="5322"/>
    <lineage>
        <taxon>Eukaryota</taxon>
        <taxon>Fungi</taxon>
        <taxon>Dikarya</taxon>
        <taxon>Basidiomycota</taxon>
        <taxon>Agaricomycotina</taxon>
        <taxon>Agaricomycetes</taxon>
        <taxon>Agaricomycetidae</taxon>
        <taxon>Agaricales</taxon>
        <taxon>Pleurotineae</taxon>
        <taxon>Pleurotaceae</taxon>
        <taxon>Pleurotus</taxon>
    </lineage>
</organism>
<dbReference type="EMBL" id="JACETU010000006">
    <property type="protein sequence ID" value="KAF7426774.1"/>
    <property type="molecule type" value="Genomic_DNA"/>
</dbReference>
<dbReference type="RefSeq" id="XP_036630078.1">
    <property type="nucleotide sequence ID" value="XM_036778650.1"/>
</dbReference>
<accession>A0A8H6ZQW6</accession>
<evidence type="ECO:0000313" key="3">
    <source>
        <dbReference type="EMBL" id="KAF7426774.1"/>
    </source>
</evidence>
<dbReference type="GeneID" id="59378961"/>
<evidence type="ECO:0000313" key="4">
    <source>
        <dbReference type="Proteomes" id="UP000623687"/>
    </source>
</evidence>
<dbReference type="AlphaFoldDB" id="A0A8H6ZQW6"/>
<evidence type="ECO:0000313" key="2">
    <source>
        <dbReference type="EMBL" id="KAF7424949.1"/>
    </source>
</evidence>
<name>A0A8H6ZQW6_PLEOS</name>
<dbReference type="VEuPathDB" id="FungiDB:PC9H_011230"/>
<evidence type="ECO:0000313" key="1">
    <source>
        <dbReference type="EMBL" id="KAF7423066.1"/>
    </source>
</evidence>
<comment type="caution">
    <text evidence="2">The sequence shown here is derived from an EMBL/GenBank/DDBJ whole genome shotgun (WGS) entry which is preliminary data.</text>
</comment>